<feature type="transmembrane region" description="Helical" evidence="2">
    <location>
        <begin position="12"/>
        <end position="37"/>
    </location>
</feature>
<name>A0AAN8FGI4_TRICO</name>
<evidence type="ECO:0000313" key="4">
    <source>
        <dbReference type="Proteomes" id="UP001331761"/>
    </source>
</evidence>
<reference evidence="3 4" key="1">
    <citation type="submission" date="2019-10" db="EMBL/GenBank/DDBJ databases">
        <title>Assembly and Annotation for the nematode Trichostrongylus colubriformis.</title>
        <authorList>
            <person name="Martin J."/>
        </authorList>
    </citation>
    <scope>NUCLEOTIDE SEQUENCE [LARGE SCALE GENOMIC DNA]</scope>
    <source>
        <strain evidence="3">G859</strain>
        <tissue evidence="3">Whole worm</tissue>
    </source>
</reference>
<feature type="region of interest" description="Disordered" evidence="1">
    <location>
        <begin position="87"/>
        <end position="112"/>
    </location>
</feature>
<protein>
    <submittedName>
        <fullName evidence="3">Uncharacterized protein</fullName>
    </submittedName>
</protein>
<sequence>MNSRNSQSCREVPVLGICLCVIVDCALIALVCVALHIDDDDVDDEDAEEFLSLENIHEATTLREAETQTSLHEQPIVVNRVEKGVQTTLPSDEKSPEEIQALKFDQHRQSEC</sequence>
<comment type="caution">
    <text evidence="3">The sequence shown here is derived from an EMBL/GenBank/DDBJ whole genome shotgun (WGS) entry which is preliminary data.</text>
</comment>
<keyword evidence="2" id="KW-0472">Membrane</keyword>
<evidence type="ECO:0000313" key="3">
    <source>
        <dbReference type="EMBL" id="KAK5968995.1"/>
    </source>
</evidence>
<keyword evidence="4" id="KW-1185">Reference proteome</keyword>
<keyword evidence="2" id="KW-1133">Transmembrane helix</keyword>
<proteinExistence type="predicted"/>
<gene>
    <name evidence="3" type="ORF">GCK32_007879</name>
</gene>
<keyword evidence="2" id="KW-0812">Transmembrane</keyword>
<evidence type="ECO:0000256" key="1">
    <source>
        <dbReference type="SAM" id="MobiDB-lite"/>
    </source>
</evidence>
<evidence type="ECO:0000256" key="2">
    <source>
        <dbReference type="SAM" id="Phobius"/>
    </source>
</evidence>
<organism evidence="3 4">
    <name type="scientific">Trichostrongylus colubriformis</name>
    <name type="common">Black scour worm</name>
    <dbReference type="NCBI Taxonomy" id="6319"/>
    <lineage>
        <taxon>Eukaryota</taxon>
        <taxon>Metazoa</taxon>
        <taxon>Ecdysozoa</taxon>
        <taxon>Nematoda</taxon>
        <taxon>Chromadorea</taxon>
        <taxon>Rhabditida</taxon>
        <taxon>Rhabditina</taxon>
        <taxon>Rhabditomorpha</taxon>
        <taxon>Strongyloidea</taxon>
        <taxon>Trichostrongylidae</taxon>
        <taxon>Trichostrongylus</taxon>
    </lineage>
</organism>
<accession>A0AAN8FGI4</accession>
<dbReference type="EMBL" id="WIXE01020734">
    <property type="protein sequence ID" value="KAK5968995.1"/>
    <property type="molecule type" value="Genomic_DNA"/>
</dbReference>
<dbReference type="AlphaFoldDB" id="A0AAN8FGI4"/>
<dbReference type="Proteomes" id="UP001331761">
    <property type="component" value="Unassembled WGS sequence"/>
</dbReference>